<organism evidence="2 3">
    <name type="scientific">Flavobacterium cheongpyeongense</name>
    <dbReference type="NCBI Taxonomy" id="2212651"/>
    <lineage>
        <taxon>Bacteria</taxon>
        <taxon>Pseudomonadati</taxon>
        <taxon>Bacteroidota</taxon>
        <taxon>Flavobacteriia</taxon>
        <taxon>Flavobacteriales</taxon>
        <taxon>Flavobacteriaceae</taxon>
        <taxon>Flavobacterium</taxon>
    </lineage>
</organism>
<evidence type="ECO:0000313" key="3">
    <source>
        <dbReference type="Proteomes" id="UP000247903"/>
    </source>
</evidence>
<feature type="transmembrane region" description="Helical" evidence="1">
    <location>
        <begin position="7"/>
        <end position="28"/>
    </location>
</feature>
<keyword evidence="3" id="KW-1185">Reference proteome</keyword>
<keyword evidence="1" id="KW-0472">Membrane</keyword>
<dbReference type="EMBL" id="QJHK01000007">
    <property type="protein sequence ID" value="PXY40854.1"/>
    <property type="molecule type" value="Genomic_DNA"/>
</dbReference>
<reference evidence="2 3" key="1">
    <citation type="submission" date="2018-05" db="EMBL/GenBank/DDBJ databases">
        <title>Flavobacterium sp. strain IMCC34759, incomplete genome.</title>
        <authorList>
            <person name="Joung Y."/>
            <person name="Cho J."/>
        </authorList>
    </citation>
    <scope>NUCLEOTIDE SEQUENCE [LARGE SCALE GENOMIC DNA]</scope>
    <source>
        <strain evidence="2 3">IMCC34759</strain>
    </source>
</reference>
<comment type="caution">
    <text evidence="2">The sequence shown here is derived from an EMBL/GenBank/DDBJ whole genome shotgun (WGS) entry which is preliminary data.</text>
</comment>
<dbReference type="Proteomes" id="UP000247903">
    <property type="component" value="Unassembled WGS sequence"/>
</dbReference>
<name>A0A2V4C3S8_9FLAO</name>
<feature type="transmembrane region" description="Helical" evidence="1">
    <location>
        <begin position="34"/>
        <end position="57"/>
    </location>
</feature>
<keyword evidence="1" id="KW-1133">Transmembrane helix</keyword>
<proteinExistence type="predicted"/>
<dbReference type="AlphaFoldDB" id="A0A2V4C3S8"/>
<evidence type="ECO:0000313" key="2">
    <source>
        <dbReference type="EMBL" id="PXY40854.1"/>
    </source>
</evidence>
<evidence type="ECO:0000256" key="1">
    <source>
        <dbReference type="SAM" id="Phobius"/>
    </source>
</evidence>
<accession>A0A2V4C3S8</accession>
<protein>
    <submittedName>
        <fullName evidence="2">Uncharacterized protein</fullName>
    </submittedName>
</protein>
<sequence length="80" mass="9681">MLLIQKVFISIKIIMTFISLIAEFNFYFVPKKDLFVPIYSIKVILLIFFVQQLIAFTPDQFDLFLRKKKIIRELRYFKIA</sequence>
<gene>
    <name evidence="2" type="ORF">DMB65_09740</name>
</gene>
<keyword evidence="1" id="KW-0812">Transmembrane</keyword>